<dbReference type="InterPro" id="IPR015883">
    <property type="entry name" value="Glyco_hydro_20_cat"/>
</dbReference>
<evidence type="ECO:0000256" key="3">
    <source>
        <dbReference type="ARBA" id="ARBA00012663"/>
    </source>
</evidence>
<feature type="domain" description="Glycoside hydrolase family 20 catalytic" evidence="5">
    <location>
        <begin position="1"/>
        <end position="81"/>
    </location>
</feature>
<dbReference type="SUPFAM" id="SSF51445">
    <property type="entry name" value="(Trans)glycosidases"/>
    <property type="match status" value="1"/>
</dbReference>
<comment type="catalytic activity">
    <reaction evidence="1">
        <text>Hydrolysis of terminal non-reducing N-acetyl-D-hexosamine residues in N-acetyl-beta-D-hexosaminides.</text>
        <dbReference type="EC" id="3.2.1.52"/>
    </reaction>
</comment>
<name>A0ABQ9E9I4_TEGGR</name>
<dbReference type="InterPro" id="IPR025705">
    <property type="entry name" value="Beta_hexosaminidase_sua/sub"/>
</dbReference>
<dbReference type="EMBL" id="JARBDR010000919">
    <property type="protein sequence ID" value="KAJ8300160.1"/>
    <property type="molecule type" value="Genomic_DNA"/>
</dbReference>
<dbReference type="PANTHER" id="PTHR22600">
    <property type="entry name" value="BETA-HEXOSAMINIDASE"/>
    <property type="match status" value="1"/>
</dbReference>
<comment type="caution">
    <text evidence="6">The sequence shown here is derived from an EMBL/GenBank/DDBJ whole genome shotgun (WGS) entry which is preliminary data.</text>
</comment>
<evidence type="ECO:0000256" key="1">
    <source>
        <dbReference type="ARBA" id="ARBA00001231"/>
    </source>
</evidence>
<organism evidence="6 7">
    <name type="scientific">Tegillarca granosa</name>
    <name type="common">Malaysian cockle</name>
    <name type="synonym">Anadara granosa</name>
    <dbReference type="NCBI Taxonomy" id="220873"/>
    <lineage>
        <taxon>Eukaryota</taxon>
        <taxon>Metazoa</taxon>
        <taxon>Spiralia</taxon>
        <taxon>Lophotrochozoa</taxon>
        <taxon>Mollusca</taxon>
        <taxon>Bivalvia</taxon>
        <taxon>Autobranchia</taxon>
        <taxon>Pteriomorphia</taxon>
        <taxon>Arcoida</taxon>
        <taxon>Arcoidea</taxon>
        <taxon>Arcidae</taxon>
        <taxon>Tegillarca</taxon>
    </lineage>
</organism>
<proteinExistence type="inferred from homology"/>
<comment type="similarity">
    <text evidence="2">Belongs to the glycosyl hydrolase 20 family.</text>
</comment>
<keyword evidence="7" id="KW-1185">Reference proteome</keyword>
<accession>A0ABQ9E9I4</accession>
<evidence type="ECO:0000313" key="7">
    <source>
        <dbReference type="Proteomes" id="UP001217089"/>
    </source>
</evidence>
<dbReference type="Proteomes" id="UP001217089">
    <property type="component" value="Unassembled WGS sequence"/>
</dbReference>
<keyword evidence="4" id="KW-0378">Hydrolase</keyword>
<sequence length="132" mass="14916">MNVFHWHLVDDQSFPYQSKRFPELSKKGSFSPLHVYSQADIKRVIHYASMRGIRVIPEFDTPGHTASWGKAFPGSLYSHMDLTQSGCSSGAKPSLQTFRSENARRSAYANFETDKISRRGNMGHGVYESAKN</sequence>
<evidence type="ECO:0000256" key="4">
    <source>
        <dbReference type="ARBA" id="ARBA00022801"/>
    </source>
</evidence>
<evidence type="ECO:0000256" key="2">
    <source>
        <dbReference type="ARBA" id="ARBA00006285"/>
    </source>
</evidence>
<protein>
    <recommendedName>
        <fullName evidence="3">beta-N-acetylhexosaminidase</fullName>
        <ecNumber evidence="3">3.2.1.52</ecNumber>
    </recommendedName>
</protein>
<dbReference type="Gene3D" id="3.20.20.80">
    <property type="entry name" value="Glycosidases"/>
    <property type="match status" value="1"/>
</dbReference>
<dbReference type="PANTHER" id="PTHR22600:SF21">
    <property type="entry name" value="BETA-HEXOSAMINIDASE A"/>
    <property type="match status" value="1"/>
</dbReference>
<evidence type="ECO:0000313" key="6">
    <source>
        <dbReference type="EMBL" id="KAJ8300160.1"/>
    </source>
</evidence>
<gene>
    <name evidence="6" type="ORF">KUTeg_021679</name>
</gene>
<dbReference type="Pfam" id="PF00728">
    <property type="entry name" value="Glyco_hydro_20"/>
    <property type="match status" value="1"/>
</dbReference>
<reference evidence="6 7" key="1">
    <citation type="submission" date="2022-12" db="EMBL/GenBank/DDBJ databases">
        <title>Chromosome-level genome of Tegillarca granosa.</title>
        <authorList>
            <person name="Kim J."/>
        </authorList>
    </citation>
    <scope>NUCLEOTIDE SEQUENCE [LARGE SCALE GENOMIC DNA]</scope>
    <source>
        <strain evidence="6">Teg-2019</strain>
        <tissue evidence="6">Adductor muscle</tissue>
    </source>
</reference>
<dbReference type="EC" id="3.2.1.52" evidence="3"/>
<dbReference type="InterPro" id="IPR017853">
    <property type="entry name" value="GH"/>
</dbReference>
<evidence type="ECO:0000259" key="5">
    <source>
        <dbReference type="Pfam" id="PF00728"/>
    </source>
</evidence>